<sequence>MRYFKDGRNRKVFAISPDQEYLIHLDWIEISAEAYEQVLLEVQQAELEVTHSGIEPNQARVDQIMERLIEIDVESIRPLRAIATHTDVLLDHQRLKRLNEERQALILELGNKRNL</sequence>
<dbReference type="EMBL" id="CP040602">
    <property type="protein sequence ID" value="QCU89799.1"/>
    <property type="molecule type" value="Genomic_DNA"/>
</dbReference>
<dbReference type="AlphaFoldDB" id="A0A4P9K4D9"/>
<name>A0A4P9K4D9_9GAMM</name>
<accession>A0A4P9K4D9</accession>
<dbReference type="RefSeq" id="WP_138564476.1">
    <property type="nucleotide sequence ID" value="NZ_CP040602.1"/>
</dbReference>
<protein>
    <submittedName>
        <fullName evidence="1">Uncharacterized protein</fullName>
    </submittedName>
</protein>
<dbReference type="KEGG" id="thig:FE785_03675"/>
<proteinExistence type="predicted"/>
<keyword evidence="2" id="KW-1185">Reference proteome</keyword>
<evidence type="ECO:0000313" key="2">
    <source>
        <dbReference type="Proteomes" id="UP000304864"/>
    </source>
</evidence>
<organism evidence="1 2">
    <name type="scientific">Thiomicrorhabdus sediminis</name>
    <dbReference type="NCBI Taxonomy" id="2580412"/>
    <lineage>
        <taxon>Bacteria</taxon>
        <taxon>Pseudomonadati</taxon>
        <taxon>Pseudomonadota</taxon>
        <taxon>Gammaproteobacteria</taxon>
        <taxon>Thiotrichales</taxon>
        <taxon>Piscirickettsiaceae</taxon>
        <taxon>Thiomicrorhabdus</taxon>
    </lineage>
</organism>
<dbReference type="Proteomes" id="UP000304864">
    <property type="component" value="Chromosome"/>
</dbReference>
<gene>
    <name evidence="1" type="ORF">FE785_03675</name>
</gene>
<reference evidence="1 2" key="1">
    <citation type="submission" date="2019-05" db="EMBL/GenBank/DDBJ databases">
        <title>Thiomicrorhabdus sediminis sp. nov, a novel sulfur-oxidizing bacterium isolated from coastal sediment.</title>
        <authorList>
            <person name="Liu X."/>
        </authorList>
    </citation>
    <scope>NUCLEOTIDE SEQUENCE [LARGE SCALE GENOMIC DNA]</scope>
    <source>
        <strain evidence="1 2">G1</strain>
    </source>
</reference>
<dbReference type="OrthoDB" id="9981342at2"/>
<evidence type="ECO:0000313" key="1">
    <source>
        <dbReference type="EMBL" id="QCU89799.1"/>
    </source>
</evidence>